<evidence type="ECO:0000256" key="1">
    <source>
        <dbReference type="SAM" id="MobiDB-lite"/>
    </source>
</evidence>
<keyword evidence="2" id="KW-1133">Transmembrane helix</keyword>
<dbReference type="EMBL" id="CAUYUJ010005328">
    <property type="protein sequence ID" value="CAK0813218.1"/>
    <property type="molecule type" value="Genomic_DNA"/>
</dbReference>
<keyword evidence="2" id="KW-0472">Membrane</keyword>
<reference evidence="3" key="1">
    <citation type="submission" date="2023-10" db="EMBL/GenBank/DDBJ databases">
        <authorList>
            <person name="Chen Y."/>
            <person name="Shah S."/>
            <person name="Dougan E. K."/>
            <person name="Thang M."/>
            <person name="Chan C."/>
        </authorList>
    </citation>
    <scope>NUCLEOTIDE SEQUENCE [LARGE SCALE GENOMIC DNA]</scope>
</reference>
<feature type="transmembrane region" description="Helical" evidence="2">
    <location>
        <begin position="155"/>
        <end position="177"/>
    </location>
</feature>
<dbReference type="Proteomes" id="UP001189429">
    <property type="component" value="Unassembled WGS sequence"/>
</dbReference>
<name>A0ABN9R6V7_9DINO</name>
<evidence type="ECO:0000256" key="2">
    <source>
        <dbReference type="SAM" id="Phobius"/>
    </source>
</evidence>
<feature type="non-terminal residue" evidence="3">
    <location>
        <position position="355"/>
    </location>
</feature>
<sequence>MGAGCGWAVLLEWAAVCAVVALLLRAFWEARSLHGQGALHQVFVCDAGFLAACLCCWGARVGLDACLPHARRVLRGARARAAACLGRARPASAAAVTPASAVPLLPRGEPERLPPGDELPGGGSAQARQAEEADQEGASLTKQHYLEFLVLGRRLFLFLSVVSVSSAFFIWDSGLLFTGRMQGTVVINSMYTAWPREPSNSSCQLGFPGNGSEVITDGGNGSEARGFIVSSRVAEQRGMSRSREPCGALSAWHAPAEWLTSEEHAPDPTFRQCAFLATLCNASDLAYVPPMARGDVNVSDPAQCWLFRSVVEPAQAGPEAWLCKGEDTEGQRTVAVLALTLVYGMAAASCGVWQV</sequence>
<proteinExistence type="predicted"/>
<organism evidence="3 4">
    <name type="scientific">Prorocentrum cordatum</name>
    <dbReference type="NCBI Taxonomy" id="2364126"/>
    <lineage>
        <taxon>Eukaryota</taxon>
        <taxon>Sar</taxon>
        <taxon>Alveolata</taxon>
        <taxon>Dinophyceae</taxon>
        <taxon>Prorocentrales</taxon>
        <taxon>Prorocentraceae</taxon>
        <taxon>Prorocentrum</taxon>
    </lineage>
</organism>
<keyword evidence="4" id="KW-1185">Reference proteome</keyword>
<feature type="transmembrane region" description="Helical" evidence="2">
    <location>
        <begin position="6"/>
        <end position="28"/>
    </location>
</feature>
<protein>
    <recommendedName>
        <fullName evidence="5">Solute carrier family 40 protein</fullName>
    </recommendedName>
</protein>
<evidence type="ECO:0008006" key="5">
    <source>
        <dbReference type="Google" id="ProtNLM"/>
    </source>
</evidence>
<evidence type="ECO:0000313" key="4">
    <source>
        <dbReference type="Proteomes" id="UP001189429"/>
    </source>
</evidence>
<gene>
    <name evidence="3" type="ORF">PCOR1329_LOCUS17221</name>
</gene>
<accession>A0ABN9R6V7</accession>
<evidence type="ECO:0000313" key="3">
    <source>
        <dbReference type="EMBL" id="CAK0813218.1"/>
    </source>
</evidence>
<comment type="caution">
    <text evidence="3">The sequence shown here is derived from an EMBL/GenBank/DDBJ whole genome shotgun (WGS) entry which is preliminary data.</text>
</comment>
<keyword evidence="2" id="KW-0812">Transmembrane</keyword>
<feature type="region of interest" description="Disordered" evidence="1">
    <location>
        <begin position="104"/>
        <end position="136"/>
    </location>
</feature>